<evidence type="ECO:0000256" key="2">
    <source>
        <dbReference type="ARBA" id="ARBA00022692"/>
    </source>
</evidence>
<dbReference type="VEuPathDB" id="CryptoDB:cubi_00168"/>
<keyword evidence="3 6" id="KW-1133">Transmembrane helix</keyword>
<dbReference type="InterPro" id="IPR036390">
    <property type="entry name" value="WH_DNA-bd_sf"/>
</dbReference>
<dbReference type="InterPro" id="IPR019153">
    <property type="entry name" value="DDRGK_dom-contain"/>
</dbReference>
<sequence length="261" mass="30900">MNEQLLKKIIFSLNRKDYFLIISSILFFLIFNYYITKWIRNKDFKSVQNEISTPNNDIESKINLLVGQKLNNNLRKKIRNEELANKQLINAKQARKQRREANEAKKKLKEVKQKLYEEKINKKVLERLVEKNKALLQEQKQYERWKFEMDISEAGNEFEFEDEGLNSEYTSLRNFLNAITSEKIADINNLSAEFRISIEDVISRIRQLEEQGIIDGVLTDKGKYIFISEKEWESIKLCIEKDGKISKTKDLVLICNYVIGM</sequence>
<dbReference type="Proteomes" id="UP000186176">
    <property type="component" value="Unassembled WGS sequence"/>
</dbReference>
<dbReference type="InterPro" id="IPR050899">
    <property type="entry name" value="DDRGK_domain-containing"/>
</dbReference>
<reference evidence="7 8" key="1">
    <citation type="submission" date="2016-10" db="EMBL/GenBank/DDBJ databases">
        <title>Reductive evolution of mitochondrial metabolism and differential evolution of invasion-related proteins in Cryptosporidium.</title>
        <authorList>
            <person name="Liu S."/>
            <person name="Roellig D.M."/>
            <person name="Guo Y."/>
            <person name="Li N."/>
            <person name="Frace M.A."/>
            <person name="Tang K."/>
            <person name="Zhang L."/>
            <person name="Feng Y."/>
            <person name="Xiao L."/>
        </authorList>
    </citation>
    <scope>NUCLEOTIDE SEQUENCE [LARGE SCALE GENOMIC DNA]</scope>
    <source>
        <strain evidence="7">39726</strain>
    </source>
</reference>
<keyword evidence="4 6" id="KW-0472">Membrane</keyword>
<comment type="subcellular location">
    <subcellularLocation>
        <location evidence="1">Membrane</location>
        <topology evidence="1">Single-pass membrane protein</topology>
    </subcellularLocation>
</comment>
<dbReference type="EMBL" id="LRBP01000009">
    <property type="protein sequence ID" value="OII74615.1"/>
    <property type="molecule type" value="Genomic_DNA"/>
</dbReference>
<dbReference type="AlphaFoldDB" id="A0A1J4MKQ5"/>
<keyword evidence="8" id="KW-1185">Reference proteome</keyword>
<evidence type="ECO:0000256" key="1">
    <source>
        <dbReference type="ARBA" id="ARBA00004167"/>
    </source>
</evidence>
<gene>
    <name evidence="7" type="ORF">cubi_00168</name>
</gene>
<dbReference type="GO" id="GO:0044389">
    <property type="term" value="F:ubiquitin-like protein ligase binding"/>
    <property type="evidence" value="ECO:0007669"/>
    <property type="project" value="TreeGrafter"/>
</dbReference>
<organism evidence="7 8">
    <name type="scientific">Cryptosporidium ubiquitum</name>
    <dbReference type="NCBI Taxonomy" id="857276"/>
    <lineage>
        <taxon>Eukaryota</taxon>
        <taxon>Sar</taxon>
        <taxon>Alveolata</taxon>
        <taxon>Apicomplexa</taxon>
        <taxon>Conoidasida</taxon>
        <taxon>Coccidia</taxon>
        <taxon>Eucoccidiorida</taxon>
        <taxon>Eimeriorina</taxon>
        <taxon>Cryptosporidiidae</taxon>
        <taxon>Cryptosporidium</taxon>
    </lineage>
</organism>
<feature type="coiled-coil region" evidence="5">
    <location>
        <begin position="71"/>
        <end position="128"/>
    </location>
</feature>
<accession>A0A1J4MKQ5</accession>
<dbReference type="SUPFAM" id="SSF46785">
    <property type="entry name" value="Winged helix' DNA-binding domain"/>
    <property type="match status" value="1"/>
</dbReference>
<evidence type="ECO:0008006" key="9">
    <source>
        <dbReference type="Google" id="ProtNLM"/>
    </source>
</evidence>
<evidence type="ECO:0000256" key="3">
    <source>
        <dbReference type="ARBA" id="ARBA00022989"/>
    </source>
</evidence>
<dbReference type="OrthoDB" id="2285710at2759"/>
<dbReference type="RefSeq" id="XP_028875761.1">
    <property type="nucleotide sequence ID" value="XM_029017182.1"/>
</dbReference>
<dbReference type="SMART" id="SM01128">
    <property type="entry name" value="DDRGK"/>
    <property type="match status" value="1"/>
</dbReference>
<dbReference type="GeneID" id="39976961"/>
<dbReference type="GO" id="GO:0016020">
    <property type="term" value="C:membrane"/>
    <property type="evidence" value="ECO:0007669"/>
    <property type="project" value="UniProtKB-SubCell"/>
</dbReference>
<evidence type="ECO:0000313" key="8">
    <source>
        <dbReference type="Proteomes" id="UP000186176"/>
    </source>
</evidence>
<dbReference type="PANTHER" id="PTHR48176">
    <property type="entry name" value="DDRGK DOMAIN-CONTAINING PROTEIN 1"/>
    <property type="match status" value="1"/>
</dbReference>
<feature type="transmembrane region" description="Helical" evidence="6">
    <location>
        <begin position="18"/>
        <end position="35"/>
    </location>
</feature>
<dbReference type="Gene3D" id="1.10.10.10">
    <property type="entry name" value="Winged helix-like DNA-binding domain superfamily/Winged helix DNA-binding domain"/>
    <property type="match status" value="1"/>
</dbReference>
<evidence type="ECO:0000256" key="5">
    <source>
        <dbReference type="SAM" id="Coils"/>
    </source>
</evidence>
<name>A0A1J4MKQ5_9CRYT</name>
<protein>
    <recommendedName>
        <fullName evidence="9">DDRGK domain-containing protein</fullName>
    </recommendedName>
</protein>
<proteinExistence type="predicted"/>
<evidence type="ECO:0000256" key="4">
    <source>
        <dbReference type="ARBA" id="ARBA00023136"/>
    </source>
</evidence>
<keyword evidence="5" id="KW-0175">Coiled coil</keyword>
<dbReference type="PANTHER" id="PTHR48176:SF1">
    <property type="entry name" value="DDRGK DOMAIN-CONTAINING PROTEIN 1"/>
    <property type="match status" value="1"/>
</dbReference>
<dbReference type="Pfam" id="PF09756">
    <property type="entry name" value="DDRGK"/>
    <property type="match status" value="1"/>
</dbReference>
<keyword evidence="2 6" id="KW-0812">Transmembrane</keyword>
<comment type="caution">
    <text evidence="7">The sequence shown here is derived from an EMBL/GenBank/DDBJ whole genome shotgun (WGS) entry which is preliminary data.</text>
</comment>
<evidence type="ECO:0000256" key="6">
    <source>
        <dbReference type="SAM" id="Phobius"/>
    </source>
</evidence>
<dbReference type="InterPro" id="IPR036388">
    <property type="entry name" value="WH-like_DNA-bd_sf"/>
</dbReference>
<evidence type="ECO:0000313" key="7">
    <source>
        <dbReference type="EMBL" id="OII74615.1"/>
    </source>
</evidence>